<evidence type="ECO:0008006" key="3">
    <source>
        <dbReference type="Google" id="ProtNLM"/>
    </source>
</evidence>
<dbReference type="AlphaFoldDB" id="A0AAV5N525"/>
<name>A0AAV5N525_9GAMM</name>
<comment type="caution">
    <text evidence="1">The sequence shown here is derived from an EMBL/GenBank/DDBJ whole genome shotgun (WGS) entry which is preliminary data.</text>
</comment>
<keyword evidence="2" id="KW-1185">Reference proteome</keyword>
<organism evidence="1 2">
    <name type="scientific">Leminorella grimontii</name>
    <dbReference type="NCBI Taxonomy" id="82981"/>
    <lineage>
        <taxon>Bacteria</taxon>
        <taxon>Pseudomonadati</taxon>
        <taxon>Pseudomonadota</taxon>
        <taxon>Gammaproteobacteria</taxon>
        <taxon>Enterobacterales</taxon>
        <taxon>Budviciaceae</taxon>
        <taxon>Leminorella</taxon>
    </lineage>
</organism>
<sequence>METEWYSERNQRELNLIYPNIADNMKMLPELDKSTIQDVIAFLLALFESSHVENICYARRQLWQISPSWLEAHFLPVVETLSCLGLFDYEDDWLYRRLLEAIAHSPALLEQAIVRGEGALNLEVLEAAEDFRRYLPNGTNYFVTFLAQEDLERGK</sequence>
<reference evidence="1" key="1">
    <citation type="submission" date="2022-06" db="EMBL/GenBank/DDBJ databases">
        <title>Draft genome sequences of Leminorella grimontii str. JCM5902.</title>
        <authorList>
            <person name="Wakabayashi Y."/>
            <person name="Kojima K."/>
        </authorList>
    </citation>
    <scope>NUCLEOTIDE SEQUENCE</scope>
    <source>
        <strain evidence="1">JCM 5902</strain>
    </source>
</reference>
<protein>
    <recommendedName>
        <fullName evidence="3">DUF5071 domain-containing protein</fullName>
    </recommendedName>
</protein>
<accession>A0AAV5N525</accession>
<evidence type="ECO:0000313" key="1">
    <source>
        <dbReference type="EMBL" id="GKX57201.1"/>
    </source>
</evidence>
<proteinExistence type="predicted"/>
<gene>
    <name evidence="1" type="ORF">SOASR030_33130</name>
</gene>
<dbReference type="RefSeq" id="WP_027275292.1">
    <property type="nucleotide sequence ID" value="NZ_BRLH01000012.1"/>
</dbReference>
<dbReference type="Proteomes" id="UP001058124">
    <property type="component" value="Unassembled WGS sequence"/>
</dbReference>
<evidence type="ECO:0000313" key="2">
    <source>
        <dbReference type="Proteomes" id="UP001058124"/>
    </source>
</evidence>
<dbReference type="EMBL" id="BRLH01000012">
    <property type="protein sequence ID" value="GKX57201.1"/>
    <property type="molecule type" value="Genomic_DNA"/>
</dbReference>